<dbReference type="Proteomes" id="UP000235145">
    <property type="component" value="Unassembled WGS sequence"/>
</dbReference>
<reference evidence="1 2" key="1">
    <citation type="journal article" date="2017" name="Nat. Commun.">
        <title>Genome assembly with in vitro proximity ligation data and whole-genome triplication in lettuce.</title>
        <authorList>
            <person name="Reyes-Chin-Wo S."/>
            <person name="Wang Z."/>
            <person name="Yang X."/>
            <person name="Kozik A."/>
            <person name="Arikit S."/>
            <person name="Song C."/>
            <person name="Xia L."/>
            <person name="Froenicke L."/>
            <person name="Lavelle D.O."/>
            <person name="Truco M.J."/>
            <person name="Xia R."/>
            <person name="Zhu S."/>
            <person name="Xu C."/>
            <person name="Xu H."/>
            <person name="Xu X."/>
            <person name="Cox K."/>
            <person name="Korf I."/>
            <person name="Meyers B.C."/>
            <person name="Michelmore R.W."/>
        </authorList>
    </citation>
    <scope>NUCLEOTIDE SEQUENCE [LARGE SCALE GENOMIC DNA]</scope>
    <source>
        <strain evidence="2">cv. Salinas</strain>
        <tissue evidence="1">Seedlings</tissue>
    </source>
</reference>
<keyword evidence="2" id="KW-1185">Reference proteome</keyword>
<dbReference type="AlphaFoldDB" id="A0A9R1X2G5"/>
<accession>A0A9R1X2G5</accession>
<gene>
    <name evidence="1" type="ORF">LSAT_V11C700367580</name>
</gene>
<organism evidence="1 2">
    <name type="scientific">Lactuca sativa</name>
    <name type="common">Garden lettuce</name>
    <dbReference type="NCBI Taxonomy" id="4236"/>
    <lineage>
        <taxon>Eukaryota</taxon>
        <taxon>Viridiplantae</taxon>
        <taxon>Streptophyta</taxon>
        <taxon>Embryophyta</taxon>
        <taxon>Tracheophyta</taxon>
        <taxon>Spermatophyta</taxon>
        <taxon>Magnoliopsida</taxon>
        <taxon>eudicotyledons</taxon>
        <taxon>Gunneridae</taxon>
        <taxon>Pentapetalae</taxon>
        <taxon>asterids</taxon>
        <taxon>campanulids</taxon>
        <taxon>Asterales</taxon>
        <taxon>Asteraceae</taxon>
        <taxon>Cichorioideae</taxon>
        <taxon>Cichorieae</taxon>
        <taxon>Lactucinae</taxon>
        <taxon>Lactuca</taxon>
    </lineage>
</organism>
<protein>
    <submittedName>
        <fullName evidence="1">Uncharacterized protein</fullName>
    </submittedName>
</protein>
<name>A0A9R1X2G5_LACSA</name>
<dbReference type="EMBL" id="NBSK02000007">
    <property type="protein sequence ID" value="KAJ0195664.1"/>
    <property type="molecule type" value="Genomic_DNA"/>
</dbReference>
<comment type="caution">
    <text evidence="1">The sequence shown here is derived from an EMBL/GenBank/DDBJ whole genome shotgun (WGS) entry which is preliminary data.</text>
</comment>
<evidence type="ECO:0000313" key="2">
    <source>
        <dbReference type="Proteomes" id="UP000235145"/>
    </source>
</evidence>
<evidence type="ECO:0000313" key="1">
    <source>
        <dbReference type="EMBL" id="KAJ0195664.1"/>
    </source>
</evidence>
<sequence>MHVLICCGVIGGWVGVRGYEPPQLISLLEVRYMNKVLSFLQLISLLKEINQVIHKLLKEASLLLKNTNLLKEVNQKVRGYTQKPETWNMSSSQKIIVTFNRFGKPVGDEGNELVQYLGTFVRMDNHVGIDYDNWRKIPI</sequence>
<proteinExistence type="predicted"/>